<accession>A0ABP8V096</accession>
<gene>
    <name evidence="2" type="ORF">GCM10023116_11370</name>
</gene>
<protein>
    <submittedName>
        <fullName evidence="2">Class I SAM-dependent methyltransferase</fullName>
    </submittedName>
</protein>
<dbReference type="CDD" id="cd02440">
    <property type="entry name" value="AdoMet_MTases"/>
    <property type="match status" value="1"/>
</dbReference>
<dbReference type="InterPro" id="IPR029063">
    <property type="entry name" value="SAM-dependent_MTases_sf"/>
</dbReference>
<sequence>MFGHSSSKKTETFADQLPLARQWLATGKGRYLLTSEERMLQAMLPRIFGHHASMLGICPDGKLLDYSQVVHGTMLTPLAEAPSESVIRLDVNEWPIQPRSMDLVLLHHALEFSEKPHRVLREACRTIVPGGKLVVVGFNPLSVWGIYRLFGMGANSIMRRGRYFHHRRIEDWLTLLNFSRCHLHYGGHLYPFCSHLKPSHQSWLQNHAGLRKLPTGSFYMLVATKDRAGMTRYHSRWQTSRKRLLGASYARNTASRDAI</sequence>
<evidence type="ECO:0000313" key="3">
    <source>
        <dbReference type="Proteomes" id="UP001500604"/>
    </source>
</evidence>
<dbReference type="Proteomes" id="UP001500604">
    <property type="component" value="Unassembled WGS sequence"/>
</dbReference>
<dbReference type="GO" id="GO:0008168">
    <property type="term" value="F:methyltransferase activity"/>
    <property type="evidence" value="ECO:0007669"/>
    <property type="project" value="UniProtKB-KW"/>
</dbReference>
<organism evidence="2 3">
    <name type="scientific">Kistimonas scapharcae</name>
    <dbReference type="NCBI Taxonomy" id="1036133"/>
    <lineage>
        <taxon>Bacteria</taxon>
        <taxon>Pseudomonadati</taxon>
        <taxon>Pseudomonadota</taxon>
        <taxon>Gammaproteobacteria</taxon>
        <taxon>Oceanospirillales</taxon>
        <taxon>Endozoicomonadaceae</taxon>
        <taxon>Kistimonas</taxon>
    </lineage>
</organism>
<dbReference type="SUPFAM" id="SSF53335">
    <property type="entry name" value="S-adenosyl-L-methionine-dependent methyltransferases"/>
    <property type="match status" value="1"/>
</dbReference>
<reference evidence="3" key="1">
    <citation type="journal article" date="2019" name="Int. J. Syst. Evol. Microbiol.">
        <title>The Global Catalogue of Microorganisms (GCM) 10K type strain sequencing project: providing services to taxonomists for standard genome sequencing and annotation.</title>
        <authorList>
            <consortium name="The Broad Institute Genomics Platform"/>
            <consortium name="The Broad Institute Genome Sequencing Center for Infectious Disease"/>
            <person name="Wu L."/>
            <person name="Ma J."/>
        </authorList>
    </citation>
    <scope>NUCLEOTIDE SEQUENCE [LARGE SCALE GENOMIC DNA]</scope>
    <source>
        <strain evidence="3">JCM 17805</strain>
    </source>
</reference>
<evidence type="ECO:0000259" key="1">
    <source>
        <dbReference type="Pfam" id="PF08241"/>
    </source>
</evidence>
<evidence type="ECO:0000313" key="2">
    <source>
        <dbReference type="EMBL" id="GAA4648863.1"/>
    </source>
</evidence>
<comment type="caution">
    <text evidence="2">The sequence shown here is derived from an EMBL/GenBank/DDBJ whole genome shotgun (WGS) entry which is preliminary data.</text>
</comment>
<keyword evidence="3" id="KW-1185">Reference proteome</keyword>
<dbReference type="EMBL" id="BAABFL010000112">
    <property type="protein sequence ID" value="GAA4648863.1"/>
    <property type="molecule type" value="Genomic_DNA"/>
</dbReference>
<keyword evidence="2" id="KW-0489">Methyltransferase</keyword>
<proteinExistence type="predicted"/>
<name>A0ABP8V096_9GAMM</name>
<dbReference type="Pfam" id="PF08241">
    <property type="entry name" value="Methyltransf_11"/>
    <property type="match status" value="1"/>
</dbReference>
<dbReference type="RefSeq" id="WP_345194590.1">
    <property type="nucleotide sequence ID" value="NZ_BAABFL010000112.1"/>
</dbReference>
<dbReference type="InterPro" id="IPR013216">
    <property type="entry name" value="Methyltransf_11"/>
</dbReference>
<dbReference type="Gene3D" id="3.40.50.150">
    <property type="entry name" value="Vaccinia Virus protein VP39"/>
    <property type="match status" value="1"/>
</dbReference>
<dbReference type="GO" id="GO:0032259">
    <property type="term" value="P:methylation"/>
    <property type="evidence" value="ECO:0007669"/>
    <property type="project" value="UniProtKB-KW"/>
</dbReference>
<keyword evidence="2" id="KW-0808">Transferase</keyword>
<feature type="domain" description="Methyltransferase type 11" evidence="1">
    <location>
        <begin position="85"/>
        <end position="135"/>
    </location>
</feature>